<sequence length="52" mass="5443">MTHSTSDGLIAKSSTADWGLEDVVAALSQSPTDQPLTTASRNTSIPYPHGND</sequence>
<reference evidence="3" key="1">
    <citation type="submission" date="2023-07" db="EMBL/GenBank/DDBJ databases">
        <authorList>
            <person name="Luz R."/>
            <person name="Cordeiro R."/>
            <person name="Fonseca A."/>
            <person name="Goncalves V."/>
        </authorList>
    </citation>
    <scope>NUCLEOTIDE SEQUENCE [LARGE SCALE GENOMIC DNA]</scope>
    <source>
        <strain evidence="3">BACA0444</strain>
    </source>
</reference>
<accession>A0AAE4K0Q2</accession>
<dbReference type="EMBL" id="JAVMIP010000022">
    <property type="protein sequence ID" value="MDS3862137.1"/>
    <property type="molecule type" value="Genomic_DNA"/>
</dbReference>
<organism evidence="2 3">
    <name type="scientific">Pseudocalidococcus azoricus BACA0444</name>
    <dbReference type="NCBI Taxonomy" id="2918990"/>
    <lineage>
        <taxon>Bacteria</taxon>
        <taxon>Bacillati</taxon>
        <taxon>Cyanobacteriota</taxon>
        <taxon>Cyanophyceae</taxon>
        <taxon>Acaryochloridales</taxon>
        <taxon>Thermosynechococcaceae</taxon>
        <taxon>Pseudocalidococcus</taxon>
        <taxon>Pseudocalidococcus azoricus</taxon>
    </lineage>
</organism>
<evidence type="ECO:0000313" key="3">
    <source>
        <dbReference type="Proteomes" id="UP001268256"/>
    </source>
</evidence>
<feature type="compositionally biased region" description="Polar residues" evidence="1">
    <location>
        <begin position="28"/>
        <end position="45"/>
    </location>
</feature>
<gene>
    <name evidence="2" type="ORF">RIF25_15145</name>
</gene>
<keyword evidence="3" id="KW-1185">Reference proteome</keyword>
<dbReference type="Proteomes" id="UP001268256">
    <property type="component" value="Unassembled WGS sequence"/>
</dbReference>
<evidence type="ECO:0000256" key="1">
    <source>
        <dbReference type="SAM" id="MobiDB-lite"/>
    </source>
</evidence>
<feature type="region of interest" description="Disordered" evidence="1">
    <location>
        <begin position="28"/>
        <end position="52"/>
    </location>
</feature>
<evidence type="ECO:0000313" key="2">
    <source>
        <dbReference type="EMBL" id="MDS3862137.1"/>
    </source>
</evidence>
<comment type="caution">
    <text evidence="2">The sequence shown here is derived from an EMBL/GenBank/DDBJ whole genome shotgun (WGS) entry which is preliminary data.</text>
</comment>
<name>A0AAE4K0Q2_9CYAN</name>
<proteinExistence type="predicted"/>
<protein>
    <submittedName>
        <fullName evidence="2">Uncharacterized protein</fullName>
    </submittedName>
</protein>
<dbReference type="AlphaFoldDB" id="A0AAE4K0Q2"/>